<accession>R0K402</accession>
<gene>
    <name evidence="1" type="ORF">Anapl_17936</name>
</gene>
<sequence length="373" mass="41215">MSKWKKYPFALGERFLMMMSKKMSKWKKYPFALGERFLLLEMPKVVKSWEQASGVPCVTFSSIFQASPVVAFCQTVLCGRDFTSLKAVAEQYRQPLEPACGNHVLVSSCSSTALKPRLQGVRGPKYWAVWQKLLMLSEPHSATFPRRAVENVTEQKGRSRLTAASLAAVCVVLVSSEALRQYDCHQFDLDICMVLEVKHPTSIGILISSYTQLIFNNTVIRRADLSSGSGGNETYLIRCQLSTGCFGACQACSKRCMVVTCSPVLPAAEGGREPALVSVLLWPRSRPFAKVGTPLSRGCGTALILPSAQLACPVARGKSPSSQSLLNFLQGWLHQIEIDDKAHFEVIKGMSNQSTATRTNLLRTTKRHMENQV</sequence>
<dbReference type="AlphaFoldDB" id="R0K402"/>
<name>R0K402_ANAPL</name>
<organism evidence="1 2">
    <name type="scientific">Anas platyrhynchos</name>
    <name type="common">Mallard</name>
    <name type="synonym">Anas boschas</name>
    <dbReference type="NCBI Taxonomy" id="8839"/>
    <lineage>
        <taxon>Eukaryota</taxon>
        <taxon>Metazoa</taxon>
        <taxon>Chordata</taxon>
        <taxon>Craniata</taxon>
        <taxon>Vertebrata</taxon>
        <taxon>Euteleostomi</taxon>
        <taxon>Archelosauria</taxon>
        <taxon>Archosauria</taxon>
        <taxon>Dinosauria</taxon>
        <taxon>Saurischia</taxon>
        <taxon>Theropoda</taxon>
        <taxon>Coelurosauria</taxon>
        <taxon>Aves</taxon>
        <taxon>Neognathae</taxon>
        <taxon>Galloanserae</taxon>
        <taxon>Anseriformes</taxon>
        <taxon>Anatidae</taxon>
        <taxon>Anatinae</taxon>
        <taxon>Anas</taxon>
    </lineage>
</organism>
<reference evidence="2" key="1">
    <citation type="journal article" date="2013" name="Nat. Genet.">
        <title>The duck genome and transcriptome provide insight into an avian influenza virus reservoir species.</title>
        <authorList>
            <person name="Huang Y."/>
            <person name="Li Y."/>
            <person name="Burt D.W."/>
            <person name="Chen H."/>
            <person name="Zhang Y."/>
            <person name="Qian W."/>
            <person name="Kim H."/>
            <person name="Gan S."/>
            <person name="Zhao Y."/>
            <person name="Li J."/>
            <person name="Yi K."/>
            <person name="Feng H."/>
            <person name="Zhu P."/>
            <person name="Li B."/>
            <person name="Liu Q."/>
            <person name="Fairley S."/>
            <person name="Magor K.E."/>
            <person name="Du Z."/>
            <person name="Hu X."/>
            <person name="Goodman L."/>
            <person name="Tafer H."/>
            <person name="Vignal A."/>
            <person name="Lee T."/>
            <person name="Kim K.W."/>
            <person name="Sheng Z."/>
            <person name="An Y."/>
            <person name="Searle S."/>
            <person name="Herrero J."/>
            <person name="Groenen M.A."/>
            <person name="Crooijmans R.P."/>
            <person name="Faraut T."/>
            <person name="Cai Q."/>
            <person name="Webster R.G."/>
            <person name="Aldridge J.R."/>
            <person name="Warren W.C."/>
            <person name="Bartschat S."/>
            <person name="Kehr S."/>
            <person name="Marz M."/>
            <person name="Stadler P.F."/>
            <person name="Smith J."/>
            <person name="Kraus R.H."/>
            <person name="Zhao Y."/>
            <person name="Ren L."/>
            <person name="Fei J."/>
            <person name="Morisson M."/>
            <person name="Kaiser P."/>
            <person name="Griffin D.K."/>
            <person name="Rao M."/>
            <person name="Pitel F."/>
            <person name="Wang J."/>
            <person name="Li N."/>
        </authorList>
    </citation>
    <scope>NUCLEOTIDE SEQUENCE [LARGE SCALE GENOMIC DNA]</scope>
</reference>
<proteinExistence type="predicted"/>
<evidence type="ECO:0000313" key="2">
    <source>
        <dbReference type="Proteomes" id="UP000296049"/>
    </source>
</evidence>
<dbReference type="Proteomes" id="UP000296049">
    <property type="component" value="Unassembled WGS sequence"/>
</dbReference>
<keyword evidence="2" id="KW-1185">Reference proteome</keyword>
<protein>
    <submittedName>
        <fullName evidence="1">Uncharacterized protein</fullName>
    </submittedName>
</protein>
<dbReference type="EMBL" id="KB742789">
    <property type="protein sequence ID" value="EOB04432.1"/>
    <property type="molecule type" value="Genomic_DNA"/>
</dbReference>
<evidence type="ECO:0000313" key="1">
    <source>
        <dbReference type="EMBL" id="EOB04432.1"/>
    </source>
</evidence>